<feature type="transmembrane region" description="Helical" evidence="2">
    <location>
        <begin position="432"/>
        <end position="458"/>
    </location>
</feature>
<feature type="transmembrane region" description="Helical" evidence="2">
    <location>
        <begin position="402"/>
        <end position="420"/>
    </location>
</feature>
<name>A0AAV9XUL8_9CRYT</name>
<evidence type="ECO:0000313" key="4">
    <source>
        <dbReference type="Proteomes" id="UP001311799"/>
    </source>
</evidence>
<evidence type="ECO:0008006" key="5">
    <source>
        <dbReference type="Google" id="ProtNLM"/>
    </source>
</evidence>
<comment type="caution">
    <text evidence="3">The sequence shown here is derived from an EMBL/GenBank/DDBJ whole genome shotgun (WGS) entry which is preliminary data.</text>
</comment>
<keyword evidence="4" id="KW-1185">Reference proteome</keyword>
<feature type="transmembrane region" description="Helical" evidence="2">
    <location>
        <begin position="44"/>
        <end position="62"/>
    </location>
</feature>
<proteinExistence type="predicted"/>
<feature type="compositionally biased region" description="Basic and acidic residues" evidence="1">
    <location>
        <begin position="1073"/>
        <end position="1086"/>
    </location>
</feature>
<feature type="region of interest" description="Disordered" evidence="1">
    <location>
        <begin position="1054"/>
        <end position="1140"/>
    </location>
</feature>
<feature type="compositionally biased region" description="Basic and acidic residues" evidence="1">
    <location>
        <begin position="1054"/>
        <end position="1066"/>
    </location>
</feature>
<feature type="transmembrane region" description="Helical" evidence="2">
    <location>
        <begin position="222"/>
        <end position="241"/>
    </location>
</feature>
<feature type="compositionally biased region" description="Basic and acidic residues" evidence="1">
    <location>
        <begin position="13"/>
        <end position="27"/>
    </location>
</feature>
<feature type="transmembrane region" description="Helical" evidence="2">
    <location>
        <begin position="364"/>
        <end position="382"/>
    </location>
</feature>
<keyword evidence="2" id="KW-0472">Membrane</keyword>
<accession>A0AAV9XUL8</accession>
<dbReference type="EMBL" id="JAWDEY010000037">
    <property type="protein sequence ID" value="KAK6587562.1"/>
    <property type="molecule type" value="Genomic_DNA"/>
</dbReference>
<sequence>MKPSSVSQINGRSDNKLPKIQEKKNEIADSDENTKNTSAKWKKILIYSTILVLISVSCHFILKNENIFNINIENILSKIFKCVSIEKFKVVYISLADKVIDIQNRLCKTIGRDYIEVLFKLKLMLINLKYGLNIALSNVRYQYKRIARKYQIIILFQAIIYRLLKFVINLIMLIRGRVMDIIVESSNSSFYFYLFVVLLVLVLFWDNVVMREYCNDFRVKNFKIITSTISTLITVFYFPVIERILFILVELVFNNIYSFCSKAYLGINESEKILNSGYYSYNHDDVVEFSIISKNWWRSRKLDSVFKGVELINEVKKRYGEKKSNLGVLNTIKEIGIASYINNGSKISKEFCNTVLNGNLNVRVGLRVTTLLMGTLSTLLILNKEKRKFNQNRGERVYSKAYLMLIVISGIFIPILINNIQKISNYSDQGKVISILLFLTFKIVTNYNHFLSLIMIIIDDLKSRLKNKNDIERIFTLNNNILNESNLYFTGMTEKNIKNKVGEGNVTKFPEVKEVSSLFKEKNRKASLVLKTNTNYKSSRTNPKYNTNSRSCLNRESSNNLIKIGKVNEVLRKNIASKVGVEEELGENSDLREIRNEKSAIKTINNIINKIINLLKSLFLNSLVNTFLYISNGNYRGKVLSPMDHYKLNKYINKSKISINIIEELLKSMTLCYTNIGNRTIIKLITIKKTELIDELNNFKQILPESEILSKLSLYKGNNNYYNYNELSKLEKIIYPFSLTLSLEDKINVQVNYYMLLNSIEILTCNCETIKISCRAIINSECLIELINNISNNDLDKITRLLSSKMDYKTISDILISSIFAINNKSNILNKFSLVNNSYNRVNHELVENLSRLNNVDTKEIFTQWNILRSGLKVILHEIKENRRSYEDAYMGGLPLHTLQMSLHYLNTLARKTSDLVQESIIACSEFCLYFNLKTLDELNELNSTSSGQLKLFDLCIKDCKDILNLIKTIKNVMIDICDQKLRIEGKEMDISYLSSLLPSMISNNDHKCCRKENESSCKLHGKGLKDTYKLYSEGNCPAVVEIGVNNSIINSDNEKTEKFVPERPKSSIPRESSTRRNNHEQKLYDDDNPSPSLQTSLRRPASINSRSNEDSNTNNNLKNTDNLPFLIETPGEKQNIQQM</sequence>
<evidence type="ECO:0000256" key="2">
    <source>
        <dbReference type="SAM" id="Phobius"/>
    </source>
</evidence>
<evidence type="ECO:0000256" key="1">
    <source>
        <dbReference type="SAM" id="MobiDB-lite"/>
    </source>
</evidence>
<organism evidence="3 4">
    <name type="scientific">Cryptosporidium xiaoi</name>
    <dbReference type="NCBI Taxonomy" id="659607"/>
    <lineage>
        <taxon>Eukaryota</taxon>
        <taxon>Sar</taxon>
        <taxon>Alveolata</taxon>
        <taxon>Apicomplexa</taxon>
        <taxon>Conoidasida</taxon>
        <taxon>Coccidia</taxon>
        <taxon>Eucoccidiorida</taxon>
        <taxon>Eimeriorina</taxon>
        <taxon>Cryptosporidiidae</taxon>
        <taxon>Cryptosporidium</taxon>
    </lineage>
</organism>
<evidence type="ECO:0000313" key="3">
    <source>
        <dbReference type="EMBL" id="KAK6587562.1"/>
    </source>
</evidence>
<protein>
    <recommendedName>
        <fullName evidence="5">Integral membrane protein</fullName>
    </recommendedName>
</protein>
<feature type="region of interest" description="Disordered" evidence="1">
    <location>
        <begin position="1"/>
        <end position="32"/>
    </location>
</feature>
<gene>
    <name evidence="3" type="ORF">RS030_91541</name>
</gene>
<reference evidence="3 4" key="1">
    <citation type="submission" date="2023-10" db="EMBL/GenBank/DDBJ databases">
        <title>Comparative genomics analysis reveals potential genetic determinants of host preference in Cryptosporidium xiaoi.</title>
        <authorList>
            <person name="Xiao L."/>
            <person name="Li J."/>
        </authorList>
    </citation>
    <scope>NUCLEOTIDE SEQUENCE [LARGE SCALE GENOMIC DNA]</scope>
    <source>
        <strain evidence="3 4">52996</strain>
    </source>
</reference>
<dbReference type="Proteomes" id="UP001311799">
    <property type="component" value="Unassembled WGS sequence"/>
</dbReference>
<keyword evidence="2" id="KW-0812">Transmembrane</keyword>
<feature type="compositionally biased region" description="Polar residues" evidence="1">
    <location>
        <begin position="1"/>
        <end position="12"/>
    </location>
</feature>
<feature type="transmembrane region" description="Helical" evidence="2">
    <location>
        <begin position="190"/>
        <end position="210"/>
    </location>
</feature>
<keyword evidence="2" id="KW-1133">Transmembrane helix</keyword>
<feature type="transmembrane region" description="Helical" evidence="2">
    <location>
        <begin position="152"/>
        <end position="174"/>
    </location>
</feature>
<feature type="compositionally biased region" description="Low complexity" evidence="1">
    <location>
        <begin position="1105"/>
        <end position="1124"/>
    </location>
</feature>
<dbReference type="AlphaFoldDB" id="A0AAV9XUL8"/>